<dbReference type="PANTHER" id="PTHR30026">
    <property type="entry name" value="OUTER MEMBRANE PROTEIN TOLC"/>
    <property type="match status" value="1"/>
</dbReference>
<keyword evidence="9" id="KW-0732">Signal</keyword>
<evidence type="ECO:0000256" key="7">
    <source>
        <dbReference type="ARBA" id="ARBA00023237"/>
    </source>
</evidence>
<evidence type="ECO:0000313" key="10">
    <source>
        <dbReference type="EMBL" id="SFZ71352.1"/>
    </source>
</evidence>
<dbReference type="RefSeq" id="WP_104694709.1">
    <property type="nucleotide sequence ID" value="NZ_FZPO01000061.1"/>
</dbReference>
<evidence type="ECO:0000256" key="8">
    <source>
        <dbReference type="SAM" id="Coils"/>
    </source>
</evidence>
<sequence length="453" mass="51861">MRFYIVVALIVSSFVQGFTSASTQQDTQSFEETLSILNTTSNDEKGYTLAELLEAAKNNYNLEAKDIAILQAGANQSAAQREFLPTFDGSYSFQDTNNTYRAIQAQNAQLQAKWEIFSGLKTYNKVREKNALYRSSVADRANIQEQIFLNVIEQYYTYFSNKSQKIALEQQHKQLEENIKRTEKLYRSGLTTIDDVESLRAEILSTEHDMANIVLDMERNKLMLSLLTNLEVKELSRVTIKMPTFTLQKRQDLIALEEQASSVMYQAKQITYLPTVALSDTFTWNSLGAVSSKPALLDLLGSGGSTFGGSGFMKMSYPPTQNVIGVSVNMRLFDWFNLSKQKEAMRYSAMQRQKELAYKKYEQEKDERLYRKSIEIAQARIKSAEAALKSASVSFDNVARRYEAQVLNFSDYLQSLSRRFSAESTYTQSLNDYEIEKARYIYYSGQQIEDYIQ</sequence>
<dbReference type="GO" id="GO:1990281">
    <property type="term" value="C:efflux pump complex"/>
    <property type="evidence" value="ECO:0007669"/>
    <property type="project" value="TreeGrafter"/>
</dbReference>
<dbReference type="PANTHER" id="PTHR30026:SF20">
    <property type="entry name" value="OUTER MEMBRANE PROTEIN TOLC"/>
    <property type="match status" value="1"/>
</dbReference>
<dbReference type="InterPro" id="IPR051906">
    <property type="entry name" value="TolC-like"/>
</dbReference>
<feature type="signal peptide" evidence="9">
    <location>
        <begin position="1"/>
        <end position="21"/>
    </location>
</feature>
<keyword evidence="4" id="KW-1134">Transmembrane beta strand</keyword>
<gene>
    <name evidence="10" type="primary">omp1355</name>
</gene>
<keyword evidence="7" id="KW-0998">Cell outer membrane</keyword>
<evidence type="ECO:0000256" key="4">
    <source>
        <dbReference type="ARBA" id="ARBA00022452"/>
    </source>
</evidence>
<evidence type="ECO:0000256" key="2">
    <source>
        <dbReference type="ARBA" id="ARBA00007613"/>
    </source>
</evidence>
<dbReference type="GO" id="GO:0015288">
    <property type="term" value="F:porin activity"/>
    <property type="evidence" value="ECO:0007669"/>
    <property type="project" value="TreeGrafter"/>
</dbReference>
<proteinExistence type="inferred from homology"/>
<evidence type="ECO:0000256" key="1">
    <source>
        <dbReference type="ARBA" id="ARBA00004442"/>
    </source>
</evidence>
<dbReference type="Pfam" id="PF02321">
    <property type="entry name" value="OEP"/>
    <property type="match status" value="1"/>
</dbReference>
<dbReference type="InterPro" id="IPR003423">
    <property type="entry name" value="OMP_efflux"/>
</dbReference>
<comment type="similarity">
    <text evidence="2">Belongs to the outer membrane factor (OMF) (TC 1.B.17) family.</text>
</comment>
<dbReference type="AlphaFoldDB" id="A0A1M4NGP2"/>
<keyword evidence="8" id="KW-0175">Coiled coil</keyword>
<keyword evidence="6" id="KW-0472">Membrane</keyword>
<reference evidence="10" key="1">
    <citation type="submission" date="2016-10" db="EMBL/GenBank/DDBJ databases">
        <title>Proteomic and phylogenetic analysis of the outer membrane protein repertoire of gastric Helicobacter species.</title>
        <authorList>
            <person name="Joosten M."/>
        </authorList>
    </citation>
    <scope>NUCLEOTIDE SEQUENCE</scope>
    <source>
        <strain evidence="10">HeqF1</strain>
    </source>
</reference>
<name>A0A1M4NGP2_9HELI</name>
<dbReference type="GO" id="GO:0009279">
    <property type="term" value="C:cell outer membrane"/>
    <property type="evidence" value="ECO:0007669"/>
    <property type="project" value="UniProtKB-SubCell"/>
</dbReference>
<evidence type="ECO:0000256" key="5">
    <source>
        <dbReference type="ARBA" id="ARBA00022692"/>
    </source>
</evidence>
<evidence type="ECO:0000256" key="6">
    <source>
        <dbReference type="ARBA" id="ARBA00023136"/>
    </source>
</evidence>
<evidence type="ECO:0000256" key="3">
    <source>
        <dbReference type="ARBA" id="ARBA00022448"/>
    </source>
</evidence>
<feature type="coiled-coil region" evidence="8">
    <location>
        <begin position="347"/>
        <end position="394"/>
    </location>
</feature>
<keyword evidence="3" id="KW-0813">Transport</keyword>
<dbReference type="EMBL" id="LT633170">
    <property type="protein sequence ID" value="SFZ71352.1"/>
    <property type="molecule type" value="Genomic_DNA"/>
</dbReference>
<dbReference type="OrthoDB" id="5337872at2"/>
<comment type="subcellular location">
    <subcellularLocation>
        <location evidence="1">Cell outer membrane</location>
    </subcellularLocation>
</comment>
<protein>
    <submittedName>
        <fullName evidence="10">OMP1355</fullName>
    </submittedName>
</protein>
<feature type="chain" id="PRO_5012296220" evidence="9">
    <location>
        <begin position="22"/>
        <end position="453"/>
    </location>
</feature>
<dbReference type="SUPFAM" id="SSF56954">
    <property type="entry name" value="Outer membrane efflux proteins (OEP)"/>
    <property type="match status" value="1"/>
</dbReference>
<dbReference type="Gene3D" id="1.20.1600.10">
    <property type="entry name" value="Outer membrane efflux proteins (OEP)"/>
    <property type="match status" value="1"/>
</dbReference>
<dbReference type="GO" id="GO:0015562">
    <property type="term" value="F:efflux transmembrane transporter activity"/>
    <property type="evidence" value="ECO:0007669"/>
    <property type="project" value="InterPro"/>
</dbReference>
<organism evidence="10">
    <name type="scientific">Helicobacter equorum</name>
    <dbReference type="NCBI Taxonomy" id="361872"/>
    <lineage>
        <taxon>Bacteria</taxon>
        <taxon>Pseudomonadati</taxon>
        <taxon>Campylobacterota</taxon>
        <taxon>Epsilonproteobacteria</taxon>
        <taxon>Campylobacterales</taxon>
        <taxon>Helicobacteraceae</taxon>
        <taxon>Helicobacter</taxon>
    </lineage>
</organism>
<accession>A0A1M4NGP2</accession>
<evidence type="ECO:0000256" key="9">
    <source>
        <dbReference type="SAM" id="SignalP"/>
    </source>
</evidence>
<keyword evidence="5" id="KW-0812">Transmembrane</keyword>